<dbReference type="InterPro" id="IPR058651">
    <property type="entry name" value="HTH_VMAP-M9"/>
</dbReference>
<dbReference type="KEGG" id="oxy:HCG48_18820"/>
<keyword evidence="2" id="KW-0723">Serine/threonine-protein kinase</keyword>
<evidence type="ECO:0000313" key="3">
    <source>
        <dbReference type="Proteomes" id="UP000500857"/>
    </source>
</evidence>
<dbReference type="EMBL" id="CP051167">
    <property type="protein sequence ID" value="QIZ72383.1"/>
    <property type="molecule type" value="Genomic_DNA"/>
</dbReference>
<keyword evidence="2" id="KW-0418">Kinase</keyword>
<dbReference type="Proteomes" id="UP000500857">
    <property type="component" value="Chromosome"/>
</dbReference>
<dbReference type="Pfam" id="PF14516">
    <property type="entry name" value="AAA_35"/>
    <property type="match status" value="1"/>
</dbReference>
<dbReference type="Pfam" id="PF26355">
    <property type="entry name" value="HTH_VMAP-M9"/>
    <property type="match status" value="1"/>
</dbReference>
<dbReference type="GO" id="GO:0004674">
    <property type="term" value="F:protein serine/threonine kinase activity"/>
    <property type="evidence" value="ECO:0007669"/>
    <property type="project" value="UniProtKB-KW"/>
</dbReference>
<reference evidence="2 3" key="1">
    <citation type="submission" date="2020-04" db="EMBL/GenBank/DDBJ databases">
        <authorList>
            <person name="Basu S."/>
            <person name="Maruthanayagam V."/>
            <person name="Chakraborty S."/>
            <person name="Pramanik A."/>
            <person name="Mukherjee J."/>
            <person name="Brink B."/>
        </authorList>
    </citation>
    <scope>NUCLEOTIDE SEQUENCE [LARGE SCALE GENOMIC DNA]</scope>
    <source>
        <strain evidence="2 3">AP17</strain>
    </source>
</reference>
<evidence type="ECO:0000313" key="2">
    <source>
        <dbReference type="EMBL" id="QIZ72383.1"/>
    </source>
</evidence>
<keyword evidence="2" id="KW-0808">Transferase</keyword>
<accession>A0A6H1U2X4</accession>
<feature type="domain" description="vWA-MoxR associated protein N-terminal HTH" evidence="1">
    <location>
        <begin position="7"/>
        <end position="90"/>
    </location>
</feature>
<dbReference type="AlphaFoldDB" id="A0A6H1U2X4"/>
<proteinExistence type="predicted"/>
<dbReference type="RefSeq" id="WP_168570532.1">
    <property type="nucleotide sequence ID" value="NZ_CP051167.1"/>
</dbReference>
<dbReference type="Gene3D" id="3.40.50.300">
    <property type="entry name" value="P-loop containing nucleotide triphosphate hydrolases"/>
    <property type="match status" value="1"/>
</dbReference>
<evidence type="ECO:0000259" key="1">
    <source>
        <dbReference type="Pfam" id="PF26355"/>
    </source>
</evidence>
<organism evidence="2 3">
    <name type="scientific">Oxynema aestuarii AP17</name>
    <dbReference type="NCBI Taxonomy" id="2064643"/>
    <lineage>
        <taxon>Bacteria</taxon>
        <taxon>Bacillati</taxon>
        <taxon>Cyanobacteriota</taxon>
        <taxon>Cyanophyceae</taxon>
        <taxon>Oscillatoriophycideae</taxon>
        <taxon>Oscillatoriales</taxon>
        <taxon>Oscillatoriaceae</taxon>
        <taxon>Oxynema</taxon>
        <taxon>Oxynema aestuarii</taxon>
    </lineage>
</organism>
<dbReference type="InterPro" id="IPR027417">
    <property type="entry name" value="P-loop_NTPase"/>
</dbReference>
<protein>
    <submittedName>
        <fullName evidence="2">Serine/threonine protein kinase</fullName>
    </submittedName>
</protein>
<dbReference type="SUPFAM" id="SSF52540">
    <property type="entry name" value="P-loop containing nucleoside triphosphate hydrolases"/>
    <property type="match status" value="1"/>
</dbReference>
<keyword evidence="3" id="KW-1185">Reference proteome</keyword>
<name>A0A6H1U2X4_9CYAN</name>
<gene>
    <name evidence="2" type="ORF">HCG48_18820</name>
</gene>
<sequence>MQEQAIDLEQALQVADEAVFTKTDKHLTDVEIAIFRGAWQNQTYQEMAENTDYSANYLHRVVGQKLWDRLSDALEEKVSKKNFRAALERRWRSQHSPNSHAGFAADRPFSIDLPDIEKRCYHAIAQPGALLRIKAPKRTGKTLLSAKILDFAARQGYRTAYLNLNLASQSDFTNLDRFFQWFCVSVAQMLQLPARLNDYWNSQILTSKMNCTQYFENYLLAGDAPPLVLCLDEVDLLFPHTLVAQEFLGLLRGWHEQAKVRNIWQKLHLIFVYSTEVYISLKIEDSPFNVGVPIELPEFNREQVLRLARAYGLQWSESDVSALMAMVGGHPFLVQQAISNLKNQPGMTLAEILATAPTEAGIYNHHLRRLWLHLQAHPNLLDAFKKAIASDNPVNLERTEGYQLHGVGLLQLRGNNYIPRCDLYLQYFRDRFESSG</sequence>